<evidence type="ECO:0000256" key="1">
    <source>
        <dbReference type="ARBA" id="ARBA00009482"/>
    </source>
</evidence>
<dbReference type="InterPro" id="IPR001680">
    <property type="entry name" value="WD40_rpt"/>
</dbReference>
<dbReference type="PANTHER" id="PTHR10856">
    <property type="entry name" value="CORONIN"/>
    <property type="match status" value="1"/>
</dbReference>
<dbReference type="AlphaFoldDB" id="A0A9P6NLF4"/>
<reference evidence="3" key="1">
    <citation type="submission" date="2013-11" db="EMBL/GenBank/DDBJ databases">
        <title>Genome sequence of the fusiform rust pathogen reveals effectors for host alternation and coevolution with pine.</title>
        <authorList>
            <consortium name="DOE Joint Genome Institute"/>
            <person name="Smith K."/>
            <person name="Pendleton A."/>
            <person name="Kubisiak T."/>
            <person name="Anderson C."/>
            <person name="Salamov A."/>
            <person name="Aerts A."/>
            <person name="Riley R."/>
            <person name="Clum A."/>
            <person name="Lindquist E."/>
            <person name="Ence D."/>
            <person name="Campbell M."/>
            <person name="Kronenberg Z."/>
            <person name="Feau N."/>
            <person name="Dhillon B."/>
            <person name="Hamelin R."/>
            <person name="Burleigh J."/>
            <person name="Smith J."/>
            <person name="Yandell M."/>
            <person name="Nelson C."/>
            <person name="Grigoriev I."/>
            <person name="Davis J."/>
        </authorList>
    </citation>
    <scope>NUCLEOTIDE SEQUENCE</scope>
    <source>
        <strain evidence="3">G11</strain>
    </source>
</reference>
<evidence type="ECO:0000256" key="2">
    <source>
        <dbReference type="SAM" id="MobiDB-lite"/>
    </source>
</evidence>
<gene>
    <name evidence="3" type="ORF">CROQUDRAFT_60970</name>
</gene>
<feature type="region of interest" description="Disordered" evidence="2">
    <location>
        <begin position="367"/>
        <end position="397"/>
    </location>
</feature>
<dbReference type="SMART" id="SM01167">
    <property type="entry name" value="DUF1900"/>
    <property type="match status" value="2"/>
</dbReference>
<protein>
    <recommendedName>
        <fullName evidence="5">Coronin-7</fullName>
    </recommendedName>
</protein>
<dbReference type="SMART" id="SM00320">
    <property type="entry name" value="WD40"/>
    <property type="match status" value="6"/>
</dbReference>
<comment type="caution">
    <text evidence="3">The sequence shown here is derived from an EMBL/GenBank/DDBJ whole genome shotgun (WGS) entry which is preliminary data.</text>
</comment>
<dbReference type="SUPFAM" id="SSF50978">
    <property type="entry name" value="WD40 repeat-like"/>
    <property type="match status" value="1"/>
</dbReference>
<dbReference type="Gene3D" id="2.130.10.10">
    <property type="entry name" value="YVTN repeat-like/Quinoprotein amine dehydrogenase"/>
    <property type="match status" value="2"/>
</dbReference>
<evidence type="ECO:0000313" key="4">
    <source>
        <dbReference type="Proteomes" id="UP000886653"/>
    </source>
</evidence>
<sequence>MPYHQPGKCANKVPGFVACPGGVSDLSTSPFDDLMAAGSEKGEISVFKLPATLNPLDYNPHFELCGHFAQGSLSSGKPVDKLAFHPTTHALMAACSGSELGIWDLLGGSSAKPSIHISAESQLWDLQWDWEGALLAGTTKTGMVSVWDPRAADSKVGECVAHGVGGRKCSRLGWVGSHILTTGVNKLHEREFSLYDPRALSKGAFKTQQIDNSTGVLIPSFDPNRSVVYLASRGESSIRWFDIGSTSAKIEVNHTRLVQQIVGLTMAPINNSTVNVMQAELCKLLILSRNNEVLPVVIQAPKRQYLDFHPDVMPSVRSMTPAQSSVDWINGGNQPIDIVSQDPACSRVPSVNPKVVGVPLAVSEPKFQPTRSDSVAHSTPTSSKQDHNSTKPAIDEIPTDSVTTFLKSAQVQQTKPDPLPAPISSSNISTLPRDIKPSAVTPRWSRKYLSGKTPMKTDYEDLQNLSATFTPDRELIRCTPKFFYIPLGGAGGKLAGVEVEKKGRLATHLPALLNGTTVIGFEVDLLVEGRVFVSGDDSKVRVFQVPEEGLTSDTEACSMVLSEANMDRICVIKSHPIAKDIFLTISDDQGSPTARLWNLGNLSSPIKPSLSIPLPHGAISSANWSLDGSLIAITTKTRKVYVLDPRATDNSPEKWCMGPSHESSKPVQVTWVDDRTHLLTAGFSNTAMREVKLHKIDQYQRSINAITRIGFDISPSPFFIHFDPDISVAFCWSKGERTMHLVEIVLEDEKPVKLEALSPSSYSTIQTGYAFFPKQIIDVCKVEVNRALRLTPNSVEVVSFSVPRSKPEFFQDDIYPPTRQLLLPTYEIGEDWLLEGDRKIGTKRVDLKPQGMIKLSEAPITTVKTNQSSLVSFDMFNVMSSVFKIQFGHFHLTLYGYINFVILVGCPISDSEWTKTHRFTETRTILGEFVQVSQTGRKKYRESSY</sequence>
<dbReference type="Pfam" id="PF16300">
    <property type="entry name" value="WD40_4"/>
    <property type="match status" value="2"/>
</dbReference>
<accession>A0A9P6NLF4</accession>
<evidence type="ECO:0008006" key="5">
    <source>
        <dbReference type="Google" id="ProtNLM"/>
    </source>
</evidence>
<feature type="compositionally biased region" description="Polar residues" evidence="2">
    <location>
        <begin position="369"/>
        <end position="383"/>
    </location>
</feature>
<dbReference type="PANTHER" id="PTHR10856:SF20">
    <property type="entry name" value="CORONIN-7"/>
    <property type="match status" value="1"/>
</dbReference>
<feature type="region of interest" description="Disordered" evidence="2">
    <location>
        <begin position="411"/>
        <end position="436"/>
    </location>
</feature>
<proteinExistence type="inferred from homology"/>
<dbReference type="InterPro" id="IPR036322">
    <property type="entry name" value="WD40_repeat_dom_sf"/>
</dbReference>
<comment type="similarity">
    <text evidence="1">Belongs to the WD repeat coronin family.</text>
</comment>
<dbReference type="SUPFAM" id="SSF101908">
    <property type="entry name" value="Putative isomerase YbhE"/>
    <property type="match status" value="1"/>
</dbReference>
<keyword evidence="4" id="KW-1185">Reference proteome</keyword>
<dbReference type="Proteomes" id="UP000886653">
    <property type="component" value="Unassembled WGS sequence"/>
</dbReference>
<dbReference type="EMBL" id="MU167240">
    <property type="protein sequence ID" value="KAG0148139.1"/>
    <property type="molecule type" value="Genomic_DNA"/>
</dbReference>
<organism evidence="3 4">
    <name type="scientific">Cronartium quercuum f. sp. fusiforme G11</name>
    <dbReference type="NCBI Taxonomy" id="708437"/>
    <lineage>
        <taxon>Eukaryota</taxon>
        <taxon>Fungi</taxon>
        <taxon>Dikarya</taxon>
        <taxon>Basidiomycota</taxon>
        <taxon>Pucciniomycotina</taxon>
        <taxon>Pucciniomycetes</taxon>
        <taxon>Pucciniales</taxon>
        <taxon>Coleosporiaceae</taxon>
        <taxon>Cronartium</taxon>
    </lineage>
</organism>
<dbReference type="InterPro" id="IPR015505">
    <property type="entry name" value="Coronin"/>
</dbReference>
<name>A0A9P6NLF4_9BASI</name>
<dbReference type="InterPro" id="IPR015943">
    <property type="entry name" value="WD40/YVTN_repeat-like_dom_sf"/>
</dbReference>
<evidence type="ECO:0000313" key="3">
    <source>
        <dbReference type="EMBL" id="KAG0148139.1"/>
    </source>
</evidence>
<dbReference type="OrthoDB" id="347435at2759"/>